<evidence type="ECO:0000256" key="3">
    <source>
        <dbReference type="ARBA" id="ARBA00006926"/>
    </source>
</evidence>
<dbReference type="AlphaFoldDB" id="A0AAE1BWI8"/>
<evidence type="ECO:0000256" key="2">
    <source>
        <dbReference type="ARBA" id="ARBA00004613"/>
    </source>
</evidence>
<dbReference type="Proteomes" id="UP001286313">
    <property type="component" value="Unassembled WGS sequence"/>
</dbReference>
<sequence>MHRMFLLQLEGGLLASYIFRMLWAGAMLVAAVGVASDSGVSRRACYHHQTAADSIYDLVETDLLGQRNISFSDYRGKSGCPSTRDTFMEAKYLLYSPQRNSDIRWNWEKFLITKSGKPYMRYDPETKPEQMRNDILFLLQQEE</sequence>
<dbReference type="SUPFAM" id="SSF52833">
    <property type="entry name" value="Thioredoxin-like"/>
    <property type="match status" value="1"/>
</dbReference>
<feature type="transmembrane region" description="Helical" evidence="9">
    <location>
        <begin position="12"/>
        <end position="35"/>
    </location>
</feature>
<evidence type="ECO:0000256" key="8">
    <source>
        <dbReference type="ARBA" id="ARBA00023002"/>
    </source>
</evidence>
<keyword evidence="9" id="KW-1133">Transmembrane helix</keyword>
<dbReference type="InterPro" id="IPR036249">
    <property type="entry name" value="Thioredoxin-like_sf"/>
</dbReference>
<accession>A0AAE1BWI8</accession>
<comment type="subcellular location">
    <subcellularLocation>
        <location evidence="2">Secreted</location>
    </subcellularLocation>
</comment>
<dbReference type="Gene3D" id="3.40.30.10">
    <property type="entry name" value="Glutaredoxin"/>
    <property type="match status" value="1"/>
</dbReference>
<dbReference type="GO" id="GO:0005576">
    <property type="term" value="C:extracellular region"/>
    <property type="evidence" value="ECO:0007669"/>
    <property type="project" value="UniProtKB-SubCell"/>
</dbReference>
<proteinExistence type="inferred from homology"/>
<name>A0AAE1BWI8_PETCI</name>
<keyword evidence="7" id="KW-0732">Signal</keyword>
<evidence type="ECO:0000256" key="5">
    <source>
        <dbReference type="ARBA" id="ARBA00022525"/>
    </source>
</evidence>
<dbReference type="PANTHER" id="PTHR11592">
    <property type="entry name" value="GLUTATHIONE PEROXIDASE"/>
    <property type="match status" value="1"/>
</dbReference>
<dbReference type="GO" id="GO:0006979">
    <property type="term" value="P:response to oxidative stress"/>
    <property type="evidence" value="ECO:0007669"/>
    <property type="project" value="InterPro"/>
</dbReference>
<dbReference type="GO" id="GO:0004602">
    <property type="term" value="F:glutathione peroxidase activity"/>
    <property type="evidence" value="ECO:0007669"/>
    <property type="project" value="UniProtKB-EC"/>
</dbReference>
<comment type="caution">
    <text evidence="10">The sequence shown here is derived from an EMBL/GenBank/DDBJ whole genome shotgun (WGS) entry which is preliminary data.</text>
</comment>
<protein>
    <recommendedName>
        <fullName evidence="4">glutathione peroxidase</fullName>
        <ecNumber evidence="4">1.11.1.9</ecNumber>
    </recommendedName>
</protein>
<evidence type="ECO:0000313" key="10">
    <source>
        <dbReference type="EMBL" id="KAK3856524.1"/>
    </source>
</evidence>
<evidence type="ECO:0000256" key="7">
    <source>
        <dbReference type="ARBA" id="ARBA00022729"/>
    </source>
</evidence>
<evidence type="ECO:0000256" key="6">
    <source>
        <dbReference type="ARBA" id="ARBA00022559"/>
    </source>
</evidence>
<evidence type="ECO:0000313" key="11">
    <source>
        <dbReference type="Proteomes" id="UP001286313"/>
    </source>
</evidence>
<keyword evidence="11" id="KW-1185">Reference proteome</keyword>
<evidence type="ECO:0000256" key="9">
    <source>
        <dbReference type="SAM" id="Phobius"/>
    </source>
</evidence>
<keyword evidence="6" id="KW-0575">Peroxidase</keyword>
<dbReference type="PROSITE" id="PS51355">
    <property type="entry name" value="GLUTATHIONE_PEROXID_3"/>
    <property type="match status" value="1"/>
</dbReference>
<comment type="similarity">
    <text evidence="3">Belongs to the glutathione peroxidase family.</text>
</comment>
<dbReference type="PANTHER" id="PTHR11592:SF88">
    <property type="entry name" value="GLUTATHIONE PEROXIDASE-RELATED"/>
    <property type="match status" value="1"/>
</dbReference>
<keyword evidence="9" id="KW-0472">Membrane</keyword>
<dbReference type="EC" id="1.11.1.9" evidence="4"/>
<reference evidence="10" key="1">
    <citation type="submission" date="2023-10" db="EMBL/GenBank/DDBJ databases">
        <title>Genome assemblies of two species of porcelain crab, Petrolisthes cinctipes and Petrolisthes manimaculis (Anomura: Porcellanidae).</title>
        <authorList>
            <person name="Angst P."/>
        </authorList>
    </citation>
    <scope>NUCLEOTIDE SEQUENCE</scope>
    <source>
        <strain evidence="10">PB745_01</strain>
        <tissue evidence="10">Gill</tissue>
    </source>
</reference>
<evidence type="ECO:0000256" key="1">
    <source>
        <dbReference type="ARBA" id="ARBA00000217"/>
    </source>
</evidence>
<gene>
    <name evidence="10" type="ORF">Pcinc_037159</name>
</gene>
<evidence type="ECO:0000256" key="4">
    <source>
        <dbReference type="ARBA" id="ARBA00012310"/>
    </source>
</evidence>
<dbReference type="EMBL" id="JAWQEG010005858">
    <property type="protein sequence ID" value="KAK3856524.1"/>
    <property type="molecule type" value="Genomic_DNA"/>
</dbReference>
<comment type="catalytic activity">
    <reaction evidence="1">
        <text>2 glutathione + H2O2 = glutathione disulfide + 2 H2O</text>
        <dbReference type="Rhea" id="RHEA:16833"/>
        <dbReference type="ChEBI" id="CHEBI:15377"/>
        <dbReference type="ChEBI" id="CHEBI:16240"/>
        <dbReference type="ChEBI" id="CHEBI:57925"/>
        <dbReference type="ChEBI" id="CHEBI:58297"/>
        <dbReference type="EC" id="1.11.1.9"/>
    </reaction>
</comment>
<keyword evidence="8" id="KW-0560">Oxidoreductase</keyword>
<keyword evidence="9" id="KW-0812">Transmembrane</keyword>
<keyword evidence="5" id="KW-0964">Secreted</keyword>
<dbReference type="InterPro" id="IPR000889">
    <property type="entry name" value="Glutathione_peroxidase"/>
</dbReference>
<organism evidence="10 11">
    <name type="scientific">Petrolisthes cinctipes</name>
    <name type="common">Flat porcelain crab</name>
    <dbReference type="NCBI Taxonomy" id="88211"/>
    <lineage>
        <taxon>Eukaryota</taxon>
        <taxon>Metazoa</taxon>
        <taxon>Ecdysozoa</taxon>
        <taxon>Arthropoda</taxon>
        <taxon>Crustacea</taxon>
        <taxon>Multicrustacea</taxon>
        <taxon>Malacostraca</taxon>
        <taxon>Eumalacostraca</taxon>
        <taxon>Eucarida</taxon>
        <taxon>Decapoda</taxon>
        <taxon>Pleocyemata</taxon>
        <taxon>Anomura</taxon>
        <taxon>Galatheoidea</taxon>
        <taxon>Porcellanidae</taxon>
        <taxon>Petrolisthes</taxon>
    </lineage>
</organism>